<dbReference type="Proteomes" id="UP000000239">
    <property type="component" value="Chromosome"/>
</dbReference>
<evidence type="ECO:0000256" key="5">
    <source>
        <dbReference type="SAM" id="Phobius"/>
    </source>
</evidence>
<feature type="transmembrane region" description="Helical" evidence="5">
    <location>
        <begin position="47"/>
        <end position="65"/>
    </location>
</feature>
<feature type="transmembrane region" description="Helical" evidence="5">
    <location>
        <begin position="130"/>
        <end position="148"/>
    </location>
</feature>
<dbReference type="PANTHER" id="PTHR32322">
    <property type="entry name" value="INNER MEMBRANE TRANSPORTER"/>
    <property type="match status" value="1"/>
</dbReference>
<sequence length="301" mass="32407">MDARETYPFSQGQPVPLRDLLLGLTVIVIWAFNIIVIKVGVNDMPPLMLMTLRFMLVAALVVPFTRVTRPQLPWLLVLSVTFGGLHFPLLFLGLGQAEAGTGALLVQMGTPFATLLAAIFLKERLDARRLLGLLLAFAGAVVLAGGPALPDATATLTLLTSALAWAVSTLIIKRAPNISPLTMTGWIALFAIPQVALGSWLFENHHVAALQQAGWSGWGAVFYTAVMSSILAYGLWYALLRRHPINRVVPLTLLMPVIAVLLGVWLLGDGLDSHKLLGGALVIAGLAVINLPGRRRPLPMR</sequence>
<dbReference type="InterPro" id="IPR000620">
    <property type="entry name" value="EamA_dom"/>
</dbReference>
<feature type="transmembrane region" description="Helical" evidence="5">
    <location>
        <begin position="154"/>
        <end position="172"/>
    </location>
</feature>
<dbReference type="GO" id="GO:0016020">
    <property type="term" value="C:membrane"/>
    <property type="evidence" value="ECO:0007669"/>
    <property type="project" value="UniProtKB-SubCell"/>
</dbReference>
<dbReference type="STRING" id="290398.Csal_2674"/>
<dbReference type="Gene3D" id="1.10.3730.20">
    <property type="match status" value="2"/>
</dbReference>
<keyword evidence="4 5" id="KW-0472">Membrane</keyword>
<protein>
    <recommendedName>
        <fullName evidence="6">EamA domain-containing protein</fullName>
    </recommendedName>
</protein>
<keyword evidence="3 5" id="KW-1133">Transmembrane helix</keyword>
<keyword evidence="8" id="KW-1185">Reference proteome</keyword>
<feature type="transmembrane region" description="Helical" evidence="5">
    <location>
        <begin position="20"/>
        <end position="41"/>
    </location>
</feature>
<dbReference type="KEGG" id="csa:Csal_2674"/>
<name>Q1QU37_CHRI1</name>
<feature type="transmembrane region" description="Helical" evidence="5">
    <location>
        <begin position="100"/>
        <end position="121"/>
    </location>
</feature>
<dbReference type="AlphaFoldDB" id="Q1QU37"/>
<reference evidence="7 8" key="1">
    <citation type="journal article" date="2011" name="Stand. Genomic Sci.">
        <title>Complete genome sequence of the halophilic and highly halotolerant Chromohalobacter salexigens type strain (1H11(T)).</title>
        <authorList>
            <person name="Copeland A."/>
            <person name="O'Connor K."/>
            <person name="Lucas S."/>
            <person name="Lapidus A."/>
            <person name="Berry K.W."/>
            <person name="Detter J.C."/>
            <person name="Del Rio T.G."/>
            <person name="Hammon N."/>
            <person name="Dalin E."/>
            <person name="Tice H."/>
            <person name="Pitluck S."/>
            <person name="Bruce D."/>
            <person name="Goodwin L."/>
            <person name="Han C."/>
            <person name="Tapia R."/>
            <person name="Saunders E."/>
            <person name="Schmutz J."/>
            <person name="Brettin T."/>
            <person name="Larimer F."/>
            <person name="Land M."/>
            <person name="Hauser L."/>
            <person name="Vargas C."/>
            <person name="Nieto J.J."/>
            <person name="Kyrpides N.C."/>
            <person name="Ivanova N."/>
            <person name="Goker M."/>
            <person name="Klenk H.P."/>
            <person name="Csonka L.N."/>
            <person name="Woyke T."/>
        </authorList>
    </citation>
    <scope>NUCLEOTIDE SEQUENCE [LARGE SCALE GENOMIC DNA]</scope>
    <source>
        <strain evidence="8">ATCC BAA-138 / DSM 3043 / CIP 106854 / NCIMB 13768 / 1H11</strain>
    </source>
</reference>
<dbReference type="HOGENOM" id="CLU_033863_20_0_6"/>
<dbReference type="EMBL" id="CP000285">
    <property type="protein sequence ID" value="ABE60021.1"/>
    <property type="molecule type" value="Genomic_DNA"/>
</dbReference>
<organism evidence="7 8">
    <name type="scientific">Chromohalobacter israelensis (strain ATCC BAA-138 / DSM 3043 / CIP 106854 / NCIMB 13768 / 1H11)</name>
    <name type="common">Chromohalobacter salexigens</name>
    <dbReference type="NCBI Taxonomy" id="290398"/>
    <lineage>
        <taxon>Bacteria</taxon>
        <taxon>Pseudomonadati</taxon>
        <taxon>Pseudomonadota</taxon>
        <taxon>Gammaproteobacteria</taxon>
        <taxon>Oceanospirillales</taxon>
        <taxon>Halomonadaceae</taxon>
        <taxon>Chromohalobacter</taxon>
    </lineage>
</organism>
<dbReference type="InterPro" id="IPR037185">
    <property type="entry name" value="EmrE-like"/>
</dbReference>
<evidence type="ECO:0000256" key="1">
    <source>
        <dbReference type="ARBA" id="ARBA00004141"/>
    </source>
</evidence>
<dbReference type="Pfam" id="PF00892">
    <property type="entry name" value="EamA"/>
    <property type="match status" value="2"/>
</dbReference>
<evidence type="ECO:0000256" key="3">
    <source>
        <dbReference type="ARBA" id="ARBA00022989"/>
    </source>
</evidence>
<keyword evidence="2 5" id="KW-0812">Transmembrane</keyword>
<feature type="transmembrane region" description="Helical" evidence="5">
    <location>
        <begin position="248"/>
        <end position="268"/>
    </location>
</feature>
<feature type="transmembrane region" description="Helical" evidence="5">
    <location>
        <begin position="184"/>
        <end position="202"/>
    </location>
</feature>
<comment type="subcellular location">
    <subcellularLocation>
        <location evidence="1">Membrane</location>
        <topology evidence="1">Multi-pass membrane protein</topology>
    </subcellularLocation>
</comment>
<feature type="transmembrane region" description="Helical" evidence="5">
    <location>
        <begin position="72"/>
        <end position="94"/>
    </location>
</feature>
<dbReference type="eggNOG" id="COG0697">
    <property type="taxonomic scope" value="Bacteria"/>
</dbReference>
<feature type="transmembrane region" description="Helical" evidence="5">
    <location>
        <begin position="274"/>
        <end position="293"/>
    </location>
</feature>
<evidence type="ECO:0000256" key="2">
    <source>
        <dbReference type="ARBA" id="ARBA00022692"/>
    </source>
</evidence>
<dbReference type="InterPro" id="IPR050638">
    <property type="entry name" value="AA-Vitamin_Transporters"/>
</dbReference>
<evidence type="ECO:0000313" key="8">
    <source>
        <dbReference type="Proteomes" id="UP000000239"/>
    </source>
</evidence>
<gene>
    <name evidence="7" type="ordered locus">Csal_2674</name>
</gene>
<feature type="transmembrane region" description="Helical" evidence="5">
    <location>
        <begin position="214"/>
        <end position="236"/>
    </location>
</feature>
<feature type="domain" description="EamA" evidence="6">
    <location>
        <begin position="20"/>
        <end position="143"/>
    </location>
</feature>
<evidence type="ECO:0000256" key="4">
    <source>
        <dbReference type="ARBA" id="ARBA00023136"/>
    </source>
</evidence>
<feature type="domain" description="EamA" evidence="6">
    <location>
        <begin position="155"/>
        <end position="290"/>
    </location>
</feature>
<proteinExistence type="predicted"/>
<evidence type="ECO:0000259" key="6">
    <source>
        <dbReference type="Pfam" id="PF00892"/>
    </source>
</evidence>
<dbReference type="PANTHER" id="PTHR32322:SF9">
    <property type="entry name" value="AMINO-ACID METABOLITE EFFLUX PUMP-RELATED"/>
    <property type="match status" value="1"/>
</dbReference>
<accession>Q1QU37</accession>
<dbReference type="SUPFAM" id="SSF103481">
    <property type="entry name" value="Multidrug resistance efflux transporter EmrE"/>
    <property type="match status" value="2"/>
</dbReference>
<evidence type="ECO:0000313" key="7">
    <source>
        <dbReference type="EMBL" id="ABE60021.1"/>
    </source>
</evidence>